<dbReference type="Proteomes" id="UP000186583">
    <property type="component" value="Unassembled WGS sequence"/>
</dbReference>
<dbReference type="OrthoDB" id="441890at2759"/>
<dbReference type="PANTHER" id="PTHR13379:SF0">
    <property type="entry name" value="UPF0415 PROTEIN C7ORF25"/>
    <property type="match status" value="1"/>
</dbReference>
<gene>
    <name evidence="1" type="ORF">CCHL11_03582</name>
</gene>
<evidence type="ECO:0000313" key="2">
    <source>
        <dbReference type="Proteomes" id="UP000186583"/>
    </source>
</evidence>
<organism evidence="1 2">
    <name type="scientific">Colletotrichum chlorophyti</name>
    <dbReference type="NCBI Taxonomy" id="708187"/>
    <lineage>
        <taxon>Eukaryota</taxon>
        <taxon>Fungi</taxon>
        <taxon>Dikarya</taxon>
        <taxon>Ascomycota</taxon>
        <taxon>Pezizomycotina</taxon>
        <taxon>Sordariomycetes</taxon>
        <taxon>Hypocreomycetidae</taxon>
        <taxon>Glomerellales</taxon>
        <taxon>Glomerellaceae</taxon>
        <taxon>Colletotrichum</taxon>
    </lineage>
</organism>
<reference evidence="1 2" key="1">
    <citation type="submission" date="2016-11" db="EMBL/GenBank/DDBJ databases">
        <title>Draft Genome Assembly of Colletotrichum chlorophyti a pathogen of herbaceous plants.</title>
        <authorList>
            <person name="Gan P."/>
            <person name="Narusaka M."/>
            <person name="Tsushima A."/>
            <person name="Narusaka Y."/>
            <person name="Takano Y."/>
            <person name="Shirasu K."/>
        </authorList>
    </citation>
    <scope>NUCLEOTIDE SEQUENCE [LARGE SCALE GENOMIC DNA]</scope>
    <source>
        <strain evidence="1 2">NTL11</strain>
    </source>
</reference>
<dbReference type="STRING" id="708187.A0A1Q8RSC4"/>
<comment type="caution">
    <text evidence="1">The sequence shown here is derived from an EMBL/GenBank/DDBJ whole genome shotgun (WGS) entry which is preliminary data.</text>
</comment>
<sequence>MCLLGGHPLSSTEPSRQPDLSKIAEDLVKRSAKLCEELQHLRLAVEAEAAKANNHWHAYIPGFSTFWQANTNQHNRARLLLQRSQEPTEPGSEAEGALSRDFRLLEGELSSYENHWLAIKKCHSVTWFRYAVPYTKSGSQNTVFVSAVVDNGHEWLRVLSITEKALLMQMAEADFPWDEREGDDDDGELAEVINDEETQIEILKCVKQLLTAAREIHGGYRHRIRLVLPNVSRGRVAAVDRLLNAVHSLGDQEMSLTLECAEETRSPPPPLETAVSNLLSHGKTTDGPPLTPVLNIDTSIFVALTTDICHNHGNERKWRPKILEDVADEAEHGPRLTKSLYPILRGHTLVCTREAAETCLRMVYDASTESEVSRVEILLGQETLRGKQDDKMAFLDRVLRQDGWSTEEKDDESTESRRRRLVAELQRFSCHPVPEDLQLPIRIVSDFRREHVQEEVRKGSLPKVVLAVEPTLNETNCSSFLFGWKTNNTTVTCNRHAVRRLSNLVKKVRWSRDAEIAPIIALDWARGLAKIPFPGEVLVDGPRKSGD</sequence>
<protein>
    <recommendedName>
        <fullName evidence="3">DUF1308 domain-containing protein</fullName>
    </recommendedName>
</protein>
<name>A0A1Q8RSC4_9PEZI</name>
<accession>A0A1Q8RSC4</accession>
<proteinExistence type="predicted"/>
<keyword evidence="2" id="KW-1185">Reference proteome</keyword>
<dbReference type="AlphaFoldDB" id="A0A1Q8RSC4"/>
<evidence type="ECO:0000313" key="1">
    <source>
        <dbReference type="EMBL" id="OLN87247.1"/>
    </source>
</evidence>
<evidence type="ECO:0008006" key="3">
    <source>
        <dbReference type="Google" id="ProtNLM"/>
    </source>
</evidence>
<dbReference type="PANTHER" id="PTHR13379">
    <property type="entry name" value="UNCHARACTERIZED DUF1308"/>
    <property type="match status" value="1"/>
</dbReference>
<dbReference type="EMBL" id="MPGH01000101">
    <property type="protein sequence ID" value="OLN87247.1"/>
    <property type="molecule type" value="Genomic_DNA"/>
</dbReference>